<proteinExistence type="predicted"/>
<evidence type="ECO:0000313" key="2">
    <source>
        <dbReference type="Proteomes" id="UP001060170"/>
    </source>
</evidence>
<name>A0ACC0DZL0_9BASI</name>
<reference evidence="2" key="1">
    <citation type="journal article" date="2018" name="BMC Genomics">
        <title>Genomic insights into host adaptation between the wheat stripe rust pathogen (Puccinia striiformis f. sp. tritici) and the barley stripe rust pathogen (Puccinia striiformis f. sp. hordei).</title>
        <authorList>
            <person name="Xia C."/>
            <person name="Wang M."/>
            <person name="Yin C."/>
            <person name="Cornejo O.E."/>
            <person name="Hulbert S.H."/>
            <person name="Chen X."/>
        </authorList>
    </citation>
    <scope>NUCLEOTIDE SEQUENCE [LARGE SCALE GENOMIC DNA]</scope>
    <source>
        <strain evidence="2">93-210</strain>
    </source>
</reference>
<accession>A0ACC0DZL0</accession>
<dbReference type="EMBL" id="CM045876">
    <property type="protein sequence ID" value="KAI7942165.1"/>
    <property type="molecule type" value="Genomic_DNA"/>
</dbReference>
<protein>
    <submittedName>
        <fullName evidence="1">Uncharacterized protein</fullName>
    </submittedName>
</protein>
<gene>
    <name evidence="1" type="ORF">MJO28_012192</name>
</gene>
<organism evidence="1 2">
    <name type="scientific">Puccinia striiformis f. sp. tritici</name>
    <dbReference type="NCBI Taxonomy" id="168172"/>
    <lineage>
        <taxon>Eukaryota</taxon>
        <taxon>Fungi</taxon>
        <taxon>Dikarya</taxon>
        <taxon>Basidiomycota</taxon>
        <taxon>Pucciniomycotina</taxon>
        <taxon>Pucciniomycetes</taxon>
        <taxon>Pucciniales</taxon>
        <taxon>Pucciniaceae</taxon>
        <taxon>Puccinia</taxon>
    </lineage>
</organism>
<comment type="caution">
    <text evidence="1">The sequence shown here is derived from an EMBL/GenBank/DDBJ whole genome shotgun (WGS) entry which is preliminary data.</text>
</comment>
<dbReference type="Proteomes" id="UP001060170">
    <property type="component" value="Chromosome 12"/>
</dbReference>
<evidence type="ECO:0000313" key="1">
    <source>
        <dbReference type="EMBL" id="KAI7942165.1"/>
    </source>
</evidence>
<sequence>MKGAGNQYPLQLLCGAQVFAYSPGSQPRAQNVQHESLRPSSRFEQLLPRLTDSASLFSSFVEKARC</sequence>
<keyword evidence="2" id="KW-1185">Reference proteome</keyword>
<reference evidence="1 2" key="3">
    <citation type="journal article" date="2022" name="Microbiol. Spectr.">
        <title>Folding features and dynamics of 3D genome architecture in plant fungal pathogens.</title>
        <authorList>
            <person name="Xia C."/>
        </authorList>
    </citation>
    <scope>NUCLEOTIDE SEQUENCE [LARGE SCALE GENOMIC DNA]</scope>
    <source>
        <strain evidence="1 2">93-210</strain>
    </source>
</reference>
<reference evidence="2" key="2">
    <citation type="journal article" date="2018" name="Mol. Plant Microbe Interact.">
        <title>Genome sequence resources for the wheat stripe rust pathogen (Puccinia striiformis f. sp. tritici) and the barley stripe rust pathogen (Puccinia striiformis f. sp. hordei).</title>
        <authorList>
            <person name="Xia C."/>
            <person name="Wang M."/>
            <person name="Yin C."/>
            <person name="Cornejo O.E."/>
            <person name="Hulbert S.H."/>
            <person name="Chen X."/>
        </authorList>
    </citation>
    <scope>NUCLEOTIDE SEQUENCE [LARGE SCALE GENOMIC DNA]</scope>
    <source>
        <strain evidence="2">93-210</strain>
    </source>
</reference>